<feature type="compositionally biased region" description="Basic and acidic residues" evidence="1">
    <location>
        <begin position="184"/>
        <end position="208"/>
    </location>
</feature>
<accession>A0A0C1L8E3</accession>
<reference evidence="4 5" key="1">
    <citation type="submission" date="2014-11" db="EMBL/GenBank/DDBJ databases">
        <title>Genome sequence of Flavihumibacter solisilvae 3-3.</title>
        <authorList>
            <person name="Zhou G."/>
            <person name="Li M."/>
            <person name="Wang G."/>
        </authorList>
    </citation>
    <scope>NUCLEOTIDE SEQUENCE [LARGE SCALE GENOMIC DNA]</scope>
    <source>
        <strain evidence="4 5">3-3</strain>
    </source>
</reference>
<dbReference type="Gene3D" id="2.30.30.730">
    <property type="match status" value="1"/>
</dbReference>
<proteinExistence type="predicted"/>
<feature type="compositionally biased region" description="Acidic residues" evidence="1">
    <location>
        <begin position="130"/>
        <end position="144"/>
    </location>
</feature>
<dbReference type="OrthoDB" id="675198at2"/>
<dbReference type="Proteomes" id="UP000031408">
    <property type="component" value="Unassembled WGS sequence"/>
</dbReference>
<dbReference type="InterPro" id="IPR049280">
    <property type="entry name" value="DUF6852"/>
</dbReference>
<dbReference type="Pfam" id="PF21186">
    <property type="entry name" value="DUF6852"/>
    <property type="match status" value="1"/>
</dbReference>
<evidence type="ECO:0000259" key="2">
    <source>
        <dbReference type="Pfam" id="PF18347"/>
    </source>
</evidence>
<evidence type="ECO:0000313" key="5">
    <source>
        <dbReference type="Proteomes" id="UP000031408"/>
    </source>
</evidence>
<dbReference type="EMBL" id="JSVC01000001">
    <property type="protein sequence ID" value="KIC96417.1"/>
    <property type="molecule type" value="Genomic_DNA"/>
</dbReference>
<evidence type="ECO:0000256" key="1">
    <source>
        <dbReference type="SAM" id="MobiDB-lite"/>
    </source>
</evidence>
<feature type="domain" description="DUF6852" evidence="3">
    <location>
        <begin position="52"/>
        <end position="117"/>
    </location>
</feature>
<dbReference type="AlphaFoldDB" id="A0A0C1L8E3"/>
<dbReference type="InterPro" id="IPR041218">
    <property type="entry name" value="DUF5606"/>
</dbReference>
<evidence type="ECO:0000259" key="3">
    <source>
        <dbReference type="Pfam" id="PF21186"/>
    </source>
</evidence>
<sequence>MEYNRIIAVTGLPGLFELVSSKNDGAIVRSLDDRSTKFVSSRIHNFSHLESIEIYTVRDNVNLVEVFNAMEKSADKLPDGKDAAALKAFFKKIYPDMDFERVYASDMKKMIKWFEVLKKNEIEIKLTEPAEEVEEPAEVAEPVEEAAAPAKTKSAKASAAKAEAAPAETEEAKPVKAAKKKAAPKKEAATEEATEEKPKKTARKKKEE</sequence>
<feature type="compositionally biased region" description="Low complexity" evidence="1">
    <location>
        <begin position="145"/>
        <end position="167"/>
    </location>
</feature>
<dbReference type="InterPro" id="IPR049281">
    <property type="entry name" value="BVU_3817-like_C_sf"/>
</dbReference>
<feature type="region of interest" description="Disordered" evidence="1">
    <location>
        <begin position="130"/>
        <end position="208"/>
    </location>
</feature>
<gene>
    <name evidence="4" type="ORF">OI18_01375</name>
</gene>
<comment type="caution">
    <text evidence="4">The sequence shown here is derived from an EMBL/GenBank/DDBJ whole genome shotgun (WGS) entry which is preliminary data.</text>
</comment>
<dbReference type="STRING" id="1349421.OI18_01375"/>
<name>A0A0C1L8E3_9BACT</name>
<dbReference type="Gene3D" id="1.10.10.1650">
    <property type="match status" value="1"/>
</dbReference>
<organism evidence="4 5">
    <name type="scientific">Flavihumibacter solisilvae</name>
    <dbReference type="NCBI Taxonomy" id="1349421"/>
    <lineage>
        <taxon>Bacteria</taxon>
        <taxon>Pseudomonadati</taxon>
        <taxon>Bacteroidota</taxon>
        <taxon>Chitinophagia</taxon>
        <taxon>Chitinophagales</taxon>
        <taxon>Chitinophagaceae</taxon>
        <taxon>Flavihumibacter</taxon>
    </lineage>
</organism>
<dbReference type="InterPro" id="IPR049282">
    <property type="entry name" value="BVU_3817_N_sf"/>
</dbReference>
<dbReference type="Pfam" id="PF18347">
    <property type="entry name" value="DUF5606"/>
    <property type="match status" value="1"/>
</dbReference>
<evidence type="ECO:0000313" key="4">
    <source>
        <dbReference type="EMBL" id="KIC96417.1"/>
    </source>
</evidence>
<feature type="domain" description="DUF5606" evidence="2">
    <location>
        <begin position="5"/>
        <end position="49"/>
    </location>
</feature>
<protein>
    <submittedName>
        <fullName evidence="4">Uncharacterized protein</fullName>
    </submittedName>
</protein>
<keyword evidence="5" id="KW-1185">Reference proteome</keyword>
<dbReference type="RefSeq" id="WP_039136350.1">
    <property type="nucleotide sequence ID" value="NZ_JSVC01000001.1"/>
</dbReference>